<dbReference type="PRINTS" id="PR00368">
    <property type="entry name" value="FADPNR"/>
</dbReference>
<organism evidence="2 3">
    <name type="scientific">Paenarthrobacter nicotinovorans</name>
    <name type="common">Arthrobacter nicotinovorans</name>
    <dbReference type="NCBI Taxonomy" id="29320"/>
    <lineage>
        <taxon>Bacteria</taxon>
        <taxon>Bacillati</taxon>
        <taxon>Actinomycetota</taxon>
        <taxon>Actinomycetes</taxon>
        <taxon>Micrococcales</taxon>
        <taxon>Micrococcaceae</taxon>
        <taxon>Paenarthrobacter</taxon>
    </lineage>
</organism>
<proteinExistence type="predicted"/>
<dbReference type="PANTHER" id="PTHR43539:SF78">
    <property type="entry name" value="FLAVIN-CONTAINING MONOOXYGENASE"/>
    <property type="match status" value="1"/>
</dbReference>
<dbReference type="SUPFAM" id="SSF51905">
    <property type="entry name" value="FAD/NAD(P)-binding domain"/>
    <property type="match status" value="2"/>
</dbReference>
<evidence type="ECO:0000313" key="3">
    <source>
        <dbReference type="Proteomes" id="UP001448614"/>
    </source>
</evidence>
<dbReference type="InterPro" id="IPR036188">
    <property type="entry name" value="FAD/NAD-bd_sf"/>
</dbReference>
<dbReference type="PRINTS" id="PR00469">
    <property type="entry name" value="PNDRDTASEII"/>
</dbReference>
<accession>A0ABV0GUR3</accession>
<gene>
    <name evidence="2" type="ORF">V3C41_14670</name>
</gene>
<dbReference type="Pfam" id="PF13738">
    <property type="entry name" value="Pyr_redox_3"/>
    <property type="match status" value="1"/>
</dbReference>
<dbReference type="InterPro" id="IPR050982">
    <property type="entry name" value="Auxin_biosynth/cation_transpt"/>
</dbReference>
<dbReference type="PANTHER" id="PTHR43539">
    <property type="entry name" value="FLAVIN-BINDING MONOOXYGENASE-LIKE PROTEIN (AFU_ORTHOLOGUE AFUA_4G09220)"/>
    <property type="match status" value="1"/>
</dbReference>
<dbReference type="Gene3D" id="3.50.50.60">
    <property type="entry name" value="FAD/NAD(P)-binding domain"/>
    <property type="match status" value="1"/>
</dbReference>
<evidence type="ECO:0000256" key="1">
    <source>
        <dbReference type="ARBA" id="ARBA00023002"/>
    </source>
</evidence>
<keyword evidence="3" id="KW-1185">Reference proteome</keyword>
<keyword evidence="1" id="KW-0560">Oxidoreductase</keyword>
<dbReference type="EMBL" id="JBBMFV010000004">
    <property type="protein sequence ID" value="MEO3942320.1"/>
    <property type="molecule type" value="Genomic_DNA"/>
</dbReference>
<name>A0ABV0GUR3_PAENI</name>
<reference evidence="2 3" key="1">
    <citation type="journal article" date="2024" name="Appl. Microbiol. Biotechnol.">
        <title>Biosynthetic gene clusters with biotechnological applications in novel Antarctic isolates from Actinomycetota.</title>
        <authorList>
            <person name="Bruna P."/>
            <person name="Nunez-Montero K."/>
            <person name="Contreras M.J."/>
            <person name="Leal K."/>
            <person name="Garcia M."/>
            <person name="Abanto M."/>
            <person name="Barrientos L."/>
        </authorList>
    </citation>
    <scope>NUCLEOTIDE SEQUENCE [LARGE SCALE GENOMIC DNA]</scope>
    <source>
        <strain evidence="2 3">Se16.17</strain>
    </source>
</reference>
<protein>
    <submittedName>
        <fullName evidence="2">FAD-dependent oxidoreductase</fullName>
    </submittedName>
</protein>
<sequence length="386" mass="42267">MDSQQQPDQTNTVQQHTDLDTVIVGGGQAGLALAYWLAREGRNFLIVDQNPRPGDAWRQRWDSLKLFTPAKYDGLPGWPFPGDRLAFPTKDQLADYLEDYVRRFDLPFVAGVHVEEIRAEGGGFVVRAAEHTWRSHNVVIATGGHRRPQRPAFAGELDPGVLQIHSQDYKNPGQLRDGTVLVVGLGNSGAEIALDVAGSHHTVLSGRPSGEMPVKHGRTAARFALPVVKFLGVHVLTLNTPIGRKAAPGFKSMAAPLIRTKTKDLLAAGVVLGPRLAGISDGVPVLDDGTRLEAANVIWCTGYHEDYSWVKLPVFDDRGEPLQTRGAAHEVPGVYFIGQEFLFAAASATLPGVCRDARYLARRLAMERRPERDGRRGSETRLPMSR</sequence>
<dbReference type="Proteomes" id="UP001448614">
    <property type="component" value="Unassembled WGS sequence"/>
</dbReference>
<evidence type="ECO:0000313" key="2">
    <source>
        <dbReference type="EMBL" id="MEO3942320.1"/>
    </source>
</evidence>
<dbReference type="RefSeq" id="WP_347783040.1">
    <property type="nucleotide sequence ID" value="NZ_JBBMFV010000004.1"/>
</dbReference>
<comment type="caution">
    <text evidence="2">The sequence shown here is derived from an EMBL/GenBank/DDBJ whole genome shotgun (WGS) entry which is preliminary data.</text>
</comment>